<sequence length="89" mass="10367">WDLKGDNQTITSEVYCQQLTRLKADLHEKNLLGSHASNTIFSPSSLAPTHLHVFRSLQKLSFNTTSREKLEMKLVYFWSPNWLNSMKKE</sequence>
<dbReference type="Proteomes" id="UP000321570">
    <property type="component" value="Unassembled WGS sequence"/>
</dbReference>
<organism evidence="1 2">
    <name type="scientific">Hymenolepis diminuta</name>
    <name type="common">Rat tapeworm</name>
    <dbReference type="NCBI Taxonomy" id="6216"/>
    <lineage>
        <taxon>Eukaryota</taxon>
        <taxon>Metazoa</taxon>
        <taxon>Spiralia</taxon>
        <taxon>Lophotrochozoa</taxon>
        <taxon>Platyhelminthes</taxon>
        <taxon>Cestoda</taxon>
        <taxon>Eucestoda</taxon>
        <taxon>Cyclophyllidea</taxon>
        <taxon>Hymenolepididae</taxon>
        <taxon>Hymenolepis</taxon>
    </lineage>
</organism>
<name>A0A564YQZ3_HYMDI</name>
<protein>
    <submittedName>
        <fullName evidence="1">Uncharacterized protein</fullName>
    </submittedName>
</protein>
<reference evidence="1 2" key="1">
    <citation type="submission" date="2019-07" db="EMBL/GenBank/DDBJ databases">
        <authorList>
            <person name="Jastrzebski P J."/>
            <person name="Paukszto L."/>
            <person name="Jastrzebski P J."/>
        </authorList>
    </citation>
    <scope>NUCLEOTIDE SEQUENCE [LARGE SCALE GENOMIC DNA]</scope>
    <source>
        <strain evidence="1 2">WMS-il1</strain>
    </source>
</reference>
<accession>A0A564YQZ3</accession>
<gene>
    <name evidence="1" type="ORF">WMSIL1_LOCUS8827</name>
</gene>
<keyword evidence="2" id="KW-1185">Reference proteome</keyword>
<dbReference type="EMBL" id="CABIJS010000333">
    <property type="protein sequence ID" value="VUZ49712.1"/>
    <property type="molecule type" value="Genomic_DNA"/>
</dbReference>
<feature type="non-terminal residue" evidence="1">
    <location>
        <position position="1"/>
    </location>
</feature>
<proteinExistence type="predicted"/>
<evidence type="ECO:0000313" key="1">
    <source>
        <dbReference type="EMBL" id="VUZ49712.1"/>
    </source>
</evidence>
<dbReference type="AlphaFoldDB" id="A0A564YQZ3"/>
<evidence type="ECO:0000313" key="2">
    <source>
        <dbReference type="Proteomes" id="UP000321570"/>
    </source>
</evidence>